<dbReference type="OrthoDB" id="2919059at2759"/>
<reference evidence="3" key="1">
    <citation type="journal article" date="2012" name="Science">
        <title>The Paleozoic origin of enzymatic lignin decomposition reconstructed from 31 fungal genomes.</title>
        <authorList>
            <person name="Floudas D."/>
            <person name="Binder M."/>
            <person name="Riley R."/>
            <person name="Barry K."/>
            <person name="Blanchette R.A."/>
            <person name="Henrissat B."/>
            <person name="Martinez A.T."/>
            <person name="Otillar R."/>
            <person name="Spatafora J.W."/>
            <person name="Yadav J.S."/>
            <person name="Aerts A."/>
            <person name="Benoit I."/>
            <person name="Boyd A."/>
            <person name="Carlson A."/>
            <person name="Copeland A."/>
            <person name="Coutinho P.M."/>
            <person name="de Vries R.P."/>
            <person name="Ferreira P."/>
            <person name="Findley K."/>
            <person name="Foster B."/>
            <person name="Gaskell J."/>
            <person name="Glotzer D."/>
            <person name="Gorecki P."/>
            <person name="Heitman J."/>
            <person name="Hesse C."/>
            <person name="Hori C."/>
            <person name="Igarashi K."/>
            <person name="Jurgens J.A."/>
            <person name="Kallen N."/>
            <person name="Kersten P."/>
            <person name="Kohler A."/>
            <person name="Kuees U."/>
            <person name="Kumar T.K.A."/>
            <person name="Kuo A."/>
            <person name="LaButti K."/>
            <person name="Larrondo L.F."/>
            <person name="Lindquist E."/>
            <person name="Ling A."/>
            <person name="Lombard V."/>
            <person name="Lucas S."/>
            <person name="Lundell T."/>
            <person name="Martin R."/>
            <person name="McLaughlin D.J."/>
            <person name="Morgenstern I."/>
            <person name="Morin E."/>
            <person name="Murat C."/>
            <person name="Nagy L.G."/>
            <person name="Nolan M."/>
            <person name="Ohm R.A."/>
            <person name="Patyshakuliyeva A."/>
            <person name="Rokas A."/>
            <person name="Ruiz-Duenas F.J."/>
            <person name="Sabat G."/>
            <person name="Salamov A."/>
            <person name="Samejima M."/>
            <person name="Schmutz J."/>
            <person name="Slot J.C."/>
            <person name="St John F."/>
            <person name="Stenlid J."/>
            <person name="Sun H."/>
            <person name="Sun S."/>
            <person name="Syed K."/>
            <person name="Tsang A."/>
            <person name="Wiebenga A."/>
            <person name="Young D."/>
            <person name="Pisabarro A."/>
            <person name="Eastwood D.C."/>
            <person name="Martin F."/>
            <person name="Cullen D."/>
            <person name="Grigoriev I.V."/>
            <person name="Hibbett D.S."/>
        </authorList>
    </citation>
    <scope>NUCLEOTIDE SEQUENCE [LARGE SCALE GENOMIC DNA]</scope>
    <source>
        <strain evidence="3">RWD-64-598 SS2</strain>
    </source>
</reference>
<accession>A0A5M3MXP7</accession>
<sequence length="1340" mass="146139">MSSSSNKEVPSKGTKRGDTATASDTVPRGARTTGAVNPPRSAPPSVPQLNLPADHSEDAGNLPAQGGSRSRKQTAKSTPTRAPTASEISSLLSPESAYDSDSKDKITTAQGGQLGENTGAVVVKPTNGRWSASVALLMSNSQQPQASAAFANTAVADLLKECWDYILIAVAHTRRLQELSKSEGIPEAEWRRPWDGLIESVFLLVKMGKLRFMVEKTIKMSRSQLALGTTQVVKQVAELCLQFSGLHNRFKTRRRASRNLDLGHEKLNDADATKKAAFVKQHAQAAQLFQSSVDITKCADEAKERMKYDPSTAKCDALVTLAFNLDGFEDVADAERSKFSLFHEAEGKDDPICPQDSLMSTDVLSHSSMATQSKNLAHDIFCLNTPSAGLGPEYAPPAHIGASSSEPTLVTPEHKNVLHLPFFVVEYKKGQSEHDAGSNQTRLYLNAAASYLAAAGILEQPVFGLTTNGQHGVLSCAYARRDTNNLSDPTHIMILERNAMVFDLANPLSCAHFASCLCYMAVHLVPGLQAKATENLAASHLVTRIVQKELSTQWILLTVTSMIANLDLSSVLYLPLTHDSIPQDIKCLLPSSSSLESPTKAIDERKPLTISAEVLDSLKGLSSDPASLVAYGARISEPDVFVIEKATFATSRPCREDYAGLASFYPLARIASLLVMRVTSEDAARRSVLTASRLPLRATDDAWHDGSETTSDSSDFRTARSRVTSESSIPLQTSWQIYENTDPISHYSLFADYRDFGPSVPVVCVAEDDAIISLLRSAVYQRLAWGMSTPIVGVTLYPRSPVVQVLLAWPGIPAREDSLPMVNIASNPSRQANSGAGWFDLSSPNAAAAFVRYISDMVEHEAHAFLLAPSSQVEPFEWRSDYVDHHARLASIYRDKSASLYAWAKDALGSIPEPNTPSTHLAFDEEPESLPDSPEDVAYIQRSTHADITTGASNINQPFTTVTRWLWDRLATTQSVLPFVESGTIPASYISLTRFAWSDDWDGSAPLPDSVAEYSHLRSRLLDMKQADSALTDQTIGAGITLGEPTVRVCEDPYDVRDLASSDPIYGFCDSVATLCLPNFVTSQASRNLRHAAENFALLRKGPAPKAVAYWHGVCDVNASRFQFAAAQNLFHAYVRSSCPQLNGLYELPEETLQLEHIERPPSLPPSASMTSENEAGIIDDDESASSSAASSLELPLLFVNHTPPEKAIAHVGAHQHRMCAASGAAFFGAAGLNNVPVFSLVTNGTQGVLTCAWAEVYDGFQRIRIAERNGVLFDLTNPLSAFHFAAFLVRLKHEHGRLLRERLDEPALARLRERLEQGEYETRWTMSHYVDEQERLNPS</sequence>
<protein>
    <submittedName>
        <fullName evidence="2">Uncharacterized protein</fullName>
    </submittedName>
</protein>
<gene>
    <name evidence="2" type="ORF">CONPUDRAFT_163145</name>
</gene>
<dbReference type="GeneID" id="19204867"/>
<organism evidence="2 3">
    <name type="scientific">Coniophora puteana (strain RWD-64-598)</name>
    <name type="common">Brown rot fungus</name>
    <dbReference type="NCBI Taxonomy" id="741705"/>
    <lineage>
        <taxon>Eukaryota</taxon>
        <taxon>Fungi</taxon>
        <taxon>Dikarya</taxon>
        <taxon>Basidiomycota</taxon>
        <taxon>Agaricomycotina</taxon>
        <taxon>Agaricomycetes</taxon>
        <taxon>Agaricomycetidae</taxon>
        <taxon>Boletales</taxon>
        <taxon>Coniophorineae</taxon>
        <taxon>Coniophoraceae</taxon>
        <taxon>Coniophora</taxon>
    </lineage>
</organism>
<feature type="region of interest" description="Disordered" evidence="1">
    <location>
        <begin position="1"/>
        <end position="112"/>
    </location>
</feature>
<feature type="region of interest" description="Disordered" evidence="1">
    <location>
        <begin position="701"/>
        <end position="721"/>
    </location>
</feature>
<comment type="caution">
    <text evidence="2">The sequence shown here is derived from an EMBL/GenBank/DDBJ whole genome shotgun (WGS) entry which is preliminary data.</text>
</comment>
<dbReference type="RefSeq" id="XP_007765740.1">
    <property type="nucleotide sequence ID" value="XM_007767550.1"/>
</dbReference>
<dbReference type="KEGG" id="cput:CONPUDRAFT_163145"/>
<dbReference type="EMBL" id="JH711575">
    <property type="protein sequence ID" value="EIW83880.1"/>
    <property type="molecule type" value="Genomic_DNA"/>
</dbReference>
<name>A0A5M3MXP7_CONPW</name>
<evidence type="ECO:0000313" key="2">
    <source>
        <dbReference type="EMBL" id="EIW83880.1"/>
    </source>
</evidence>
<dbReference type="Proteomes" id="UP000053558">
    <property type="component" value="Unassembled WGS sequence"/>
</dbReference>
<evidence type="ECO:0000256" key="1">
    <source>
        <dbReference type="SAM" id="MobiDB-lite"/>
    </source>
</evidence>
<proteinExistence type="predicted"/>
<feature type="compositionally biased region" description="Polar residues" evidence="1">
    <location>
        <begin position="75"/>
        <end position="93"/>
    </location>
</feature>
<keyword evidence="3" id="KW-1185">Reference proteome</keyword>
<evidence type="ECO:0000313" key="3">
    <source>
        <dbReference type="Proteomes" id="UP000053558"/>
    </source>
</evidence>